<dbReference type="Proteomes" id="UP000051181">
    <property type="component" value="Unassembled WGS sequence"/>
</dbReference>
<protein>
    <submittedName>
        <fullName evidence="1">Uncharacterized protein</fullName>
    </submittedName>
</protein>
<dbReference type="AlphaFoldDB" id="A0A0R1EXE4"/>
<comment type="caution">
    <text evidence="1">The sequence shown here is derived from an EMBL/GenBank/DDBJ whole genome shotgun (WGS) entry which is preliminary data.</text>
</comment>
<reference evidence="1 2" key="1">
    <citation type="journal article" date="2015" name="Genome Announc.">
        <title>Expanding the biotechnology potential of lactobacilli through comparative genomics of 213 strains and associated genera.</title>
        <authorList>
            <person name="Sun Z."/>
            <person name="Harris H.M."/>
            <person name="McCann A."/>
            <person name="Guo C."/>
            <person name="Argimon S."/>
            <person name="Zhang W."/>
            <person name="Yang X."/>
            <person name="Jeffery I.B."/>
            <person name="Cooney J.C."/>
            <person name="Kagawa T.F."/>
            <person name="Liu W."/>
            <person name="Song Y."/>
            <person name="Salvetti E."/>
            <person name="Wrobel A."/>
            <person name="Rasinkangas P."/>
            <person name="Parkhill J."/>
            <person name="Rea M.C."/>
            <person name="O'Sullivan O."/>
            <person name="Ritari J."/>
            <person name="Douillard F.P."/>
            <person name="Paul Ross R."/>
            <person name="Yang R."/>
            <person name="Briner A.E."/>
            <person name="Felis G.E."/>
            <person name="de Vos W.M."/>
            <person name="Barrangou R."/>
            <person name="Klaenhammer T.R."/>
            <person name="Caufield P.W."/>
            <person name="Cui Y."/>
            <person name="Zhang H."/>
            <person name="O'Toole P.W."/>
        </authorList>
    </citation>
    <scope>NUCLEOTIDE SEQUENCE [LARGE SCALE GENOMIC DNA]</scope>
    <source>
        <strain evidence="1 2">DSM 20001</strain>
    </source>
</reference>
<evidence type="ECO:0000313" key="1">
    <source>
        <dbReference type="EMBL" id="KRK14217.1"/>
    </source>
</evidence>
<name>A0A0R1EXE4_9LACO</name>
<dbReference type="PATRIC" id="fig|913848.6.peg.2645"/>
<dbReference type="RefSeq" id="WP_010011877.1">
    <property type="nucleotide sequence ID" value="NZ_AZCN01000096.1"/>
</dbReference>
<evidence type="ECO:0000313" key="2">
    <source>
        <dbReference type="Proteomes" id="UP000051181"/>
    </source>
</evidence>
<dbReference type="EMBL" id="AZCN01000096">
    <property type="protein sequence ID" value="KRK14217.1"/>
    <property type="molecule type" value="Genomic_DNA"/>
</dbReference>
<dbReference type="eggNOG" id="ENOG50309Y2">
    <property type="taxonomic scope" value="Bacteria"/>
</dbReference>
<organism evidence="1 2">
    <name type="scientific">Loigolactobacillus coryniformis subsp. coryniformis KCTC 3167 = DSM 20001</name>
    <dbReference type="NCBI Taxonomy" id="913848"/>
    <lineage>
        <taxon>Bacteria</taxon>
        <taxon>Bacillati</taxon>
        <taxon>Bacillota</taxon>
        <taxon>Bacilli</taxon>
        <taxon>Lactobacillales</taxon>
        <taxon>Lactobacillaceae</taxon>
        <taxon>Loigolactobacillus</taxon>
    </lineage>
</organism>
<proteinExistence type="predicted"/>
<sequence length="132" mass="15057">MENYQISFNNKIKPDTVTVAYTATHKELDGRQRVLYRGEAVFQRDVVPPLLLKTGEVAIHAIEQVMIGLKKNYQLVKVTFAQPQNSTLLGVPNFETFSRYLVERKLLHCVPTHTVSGETVVDIKFEQELRIG</sequence>
<dbReference type="GeneID" id="65916583"/>
<accession>A0A0R1EXE4</accession>
<gene>
    <name evidence="1" type="ORF">FD22_GL002596</name>
</gene>